<organism evidence="2 3">
    <name type="scientific">Endocarpon pusillum</name>
    <dbReference type="NCBI Taxonomy" id="364733"/>
    <lineage>
        <taxon>Eukaryota</taxon>
        <taxon>Fungi</taxon>
        <taxon>Dikarya</taxon>
        <taxon>Ascomycota</taxon>
        <taxon>Pezizomycotina</taxon>
        <taxon>Eurotiomycetes</taxon>
        <taxon>Chaetothyriomycetidae</taxon>
        <taxon>Verrucariales</taxon>
        <taxon>Verrucariaceae</taxon>
        <taxon>Endocarpon</taxon>
    </lineage>
</organism>
<feature type="compositionally biased region" description="Basic and acidic residues" evidence="1">
    <location>
        <begin position="28"/>
        <end position="48"/>
    </location>
</feature>
<dbReference type="AlphaFoldDB" id="A0A8H7DY77"/>
<name>A0A8H7DY77_9EURO</name>
<gene>
    <name evidence="2" type="ORF">GJ744_007224</name>
</gene>
<evidence type="ECO:0000256" key="1">
    <source>
        <dbReference type="SAM" id="MobiDB-lite"/>
    </source>
</evidence>
<dbReference type="EMBL" id="JAACFV010000349">
    <property type="protein sequence ID" value="KAF7502090.1"/>
    <property type="molecule type" value="Genomic_DNA"/>
</dbReference>
<protein>
    <submittedName>
        <fullName evidence="2">Uncharacterized protein</fullName>
    </submittedName>
</protein>
<dbReference type="Proteomes" id="UP000606974">
    <property type="component" value="Unassembled WGS sequence"/>
</dbReference>
<sequence>MQLLERNEDLLSSLKNLMLMIWAEAAEKDANDREQRAAKEARQRERDAYALTFG</sequence>
<keyword evidence="3" id="KW-1185">Reference proteome</keyword>
<feature type="region of interest" description="Disordered" evidence="1">
    <location>
        <begin position="28"/>
        <end position="54"/>
    </location>
</feature>
<proteinExistence type="predicted"/>
<comment type="caution">
    <text evidence="2">The sequence shown here is derived from an EMBL/GenBank/DDBJ whole genome shotgun (WGS) entry which is preliminary data.</text>
</comment>
<evidence type="ECO:0000313" key="2">
    <source>
        <dbReference type="EMBL" id="KAF7502090.1"/>
    </source>
</evidence>
<reference evidence="2" key="1">
    <citation type="submission" date="2020-02" db="EMBL/GenBank/DDBJ databases">
        <authorList>
            <person name="Palmer J.M."/>
        </authorList>
    </citation>
    <scope>NUCLEOTIDE SEQUENCE</scope>
    <source>
        <strain evidence="2">EPUS1.4</strain>
        <tissue evidence="2">Thallus</tissue>
    </source>
</reference>
<evidence type="ECO:0000313" key="3">
    <source>
        <dbReference type="Proteomes" id="UP000606974"/>
    </source>
</evidence>
<accession>A0A8H7DY77</accession>